<evidence type="ECO:0000313" key="3">
    <source>
        <dbReference type="Proteomes" id="UP000053144"/>
    </source>
</evidence>
<dbReference type="Proteomes" id="UP000053144">
    <property type="component" value="Chromosome 7"/>
</dbReference>
<accession>A0A0L9V052</accession>
<feature type="region of interest" description="Disordered" evidence="1">
    <location>
        <begin position="185"/>
        <end position="209"/>
    </location>
</feature>
<sequence length="209" mass="24156">MASSSCRRGKRSTPIEREANPTGWFSYEEKRSDFEWLIDSGLAKFVELKGDYYPNLVKVCYANIRVEDSRILSRISVVSDHMTKITRQHVYHLPYVVFISRILRHHGVYVSNEVTLGCSKKNMIEKMALHHMGLRKDEKGWSFKDEIMFLKWKRLSLLVLTSPSTPSSLNKNLKIGLCIENAFGGTSEDESENEEDKIDEEFIEISESK</sequence>
<gene>
    <name evidence="2" type="ORF">LR48_Vigan07g216400</name>
</gene>
<feature type="compositionally biased region" description="Acidic residues" evidence="1">
    <location>
        <begin position="187"/>
        <end position="209"/>
    </location>
</feature>
<protein>
    <submittedName>
        <fullName evidence="2">Uncharacterized protein</fullName>
    </submittedName>
</protein>
<evidence type="ECO:0000256" key="1">
    <source>
        <dbReference type="SAM" id="MobiDB-lite"/>
    </source>
</evidence>
<dbReference type="Gramene" id="KOM48460">
    <property type="protein sequence ID" value="KOM48460"/>
    <property type="gene ID" value="LR48_Vigan07g216400"/>
</dbReference>
<evidence type="ECO:0000313" key="2">
    <source>
        <dbReference type="EMBL" id="KOM48460.1"/>
    </source>
</evidence>
<proteinExistence type="predicted"/>
<name>A0A0L9V052_PHAAN</name>
<dbReference type="EMBL" id="CM003377">
    <property type="protein sequence ID" value="KOM48460.1"/>
    <property type="molecule type" value="Genomic_DNA"/>
</dbReference>
<reference evidence="3" key="1">
    <citation type="journal article" date="2015" name="Proc. Natl. Acad. Sci. U.S.A.">
        <title>Genome sequencing of adzuki bean (Vigna angularis) provides insight into high starch and low fat accumulation and domestication.</title>
        <authorList>
            <person name="Yang K."/>
            <person name="Tian Z."/>
            <person name="Chen C."/>
            <person name="Luo L."/>
            <person name="Zhao B."/>
            <person name="Wang Z."/>
            <person name="Yu L."/>
            <person name="Li Y."/>
            <person name="Sun Y."/>
            <person name="Li W."/>
            <person name="Chen Y."/>
            <person name="Li Y."/>
            <person name="Zhang Y."/>
            <person name="Ai D."/>
            <person name="Zhao J."/>
            <person name="Shang C."/>
            <person name="Ma Y."/>
            <person name="Wu B."/>
            <person name="Wang M."/>
            <person name="Gao L."/>
            <person name="Sun D."/>
            <person name="Zhang P."/>
            <person name="Guo F."/>
            <person name="Wang W."/>
            <person name="Li Y."/>
            <person name="Wang J."/>
            <person name="Varshney R.K."/>
            <person name="Wang J."/>
            <person name="Ling H.Q."/>
            <person name="Wan P."/>
        </authorList>
    </citation>
    <scope>NUCLEOTIDE SEQUENCE</scope>
    <source>
        <strain evidence="3">cv. Jingnong 6</strain>
    </source>
</reference>
<dbReference type="AlphaFoldDB" id="A0A0L9V052"/>
<organism evidence="2 3">
    <name type="scientific">Phaseolus angularis</name>
    <name type="common">Azuki bean</name>
    <name type="synonym">Vigna angularis</name>
    <dbReference type="NCBI Taxonomy" id="3914"/>
    <lineage>
        <taxon>Eukaryota</taxon>
        <taxon>Viridiplantae</taxon>
        <taxon>Streptophyta</taxon>
        <taxon>Embryophyta</taxon>
        <taxon>Tracheophyta</taxon>
        <taxon>Spermatophyta</taxon>
        <taxon>Magnoliopsida</taxon>
        <taxon>eudicotyledons</taxon>
        <taxon>Gunneridae</taxon>
        <taxon>Pentapetalae</taxon>
        <taxon>rosids</taxon>
        <taxon>fabids</taxon>
        <taxon>Fabales</taxon>
        <taxon>Fabaceae</taxon>
        <taxon>Papilionoideae</taxon>
        <taxon>50 kb inversion clade</taxon>
        <taxon>NPAAA clade</taxon>
        <taxon>indigoferoid/millettioid clade</taxon>
        <taxon>Phaseoleae</taxon>
        <taxon>Vigna</taxon>
    </lineage>
</organism>